<reference evidence="1" key="1">
    <citation type="submission" date="2021-08" db="EMBL/GenBank/DDBJ databases">
        <title>The first chromosome-level gecko genome reveals the dynamic sex chromosomes of Neotropical dwarf geckos (Sphaerodactylidae: Sphaerodactylus).</title>
        <authorList>
            <person name="Pinto B.J."/>
            <person name="Keating S.E."/>
            <person name="Gamble T."/>
        </authorList>
    </citation>
    <scope>NUCLEOTIDE SEQUENCE</scope>
    <source>
        <strain evidence="1">TG3544</strain>
    </source>
</reference>
<comment type="caution">
    <text evidence="1">The sequence shown here is derived from an EMBL/GenBank/DDBJ whole genome shotgun (WGS) entry which is preliminary data.</text>
</comment>
<accession>A0ACB8FLN5</accession>
<protein>
    <submittedName>
        <fullName evidence="1">Uncharacterized protein</fullName>
    </submittedName>
</protein>
<proteinExistence type="predicted"/>
<evidence type="ECO:0000313" key="1">
    <source>
        <dbReference type="EMBL" id="KAH8006292.1"/>
    </source>
</evidence>
<organism evidence="1 2">
    <name type="scientific">Sphaerodactylus townsendi</name>
    <dbReference type="NCBI Taxonomy" id="933632"/>
    <lineage>
        <taxon>Eukaryota</taxon>
        <taxon>Metazoa</taxon>
        <taxon>Chordata</taxon>
        <taxon>Craniata</taxon>
        <taxon>Vertebrata</taxon>
        <taxon>Euteleostomi</taxon>
        <taxon>Lepidosauria</taxon>
        <taxon>Squamata</taxon>
        <taxon>Bifurcata</taxon>
        <taxon>Gekkota</taxon>
        <taxon>Sphaerodactylidae</taxon>
        <taxon>Sphaerodactylus</taxon>
    </lineage>
</organism>
<keyword evidence="2" id="KW-1185">Reference proteome</keyword>
<dbReference type="Proteomes" id="UP000827872">
    <property type="component" value="Linkage Group LG06"/>
</dbReference>
<name>A0ACB8FLN5_9SAUR</name>
<gene>
    <name evidence="1" type="ORF">K3G42_001692</name>
</gene>
<evidence type="ECO:0000313" key="2">
    <source>
        <dbReference type="Proteomes" id="UP000827872"/>
    </source>
</evidence>
<dbReference type="EMBL" id="CM037619">
    <property type="protein sequence ID" value="KAH8006292.1"/>
    <property type="molecule type" value="Genomic_DNA"/>
</dbReference>
<sequence>MPTGQGHPLPPPVAPQPPAGSHTPQLPGQEYQCWSPRRAQELSSLRGRTAGDPAEGRGGLLGRVLQQQQQQQLRLQDKLPTPEATSPFTGAPGQGVASAVPTDTPADASGTPRSGETQAAHGHPVRSAQSGEGQGQKRTIANEPPHSRAPAPASSRQGKQEGWLVGQGLNTTWLMGQNVRGETTELLPLQPTPPIRSADGGKRKRSGPGLLAAHGQTADQGPAGSWPRSREQQNGRLFRPVASAQGKLCCPRDPPVLTCSLGFTGTQPQTQPPSPGRRNCCAGRRAAEETQASSR</sequence>